<dbReference type="VEuPathDB" id="FungiDB:SOCG_00425"/>
<protein>
    <submittedName>
        <fullName evidence="1">Uncharacterized protein</fullName>
    </submittedName>
</protein>
<proteinExistence type="predicted"/>
<dbReference type="OrthoDB" id="5408719at2759"/>
<dbReference type="Proteomes" id="UP000016088">
    <property type="component" value="Unassembled WGS sequence"/>
</dbReference>
<dbReference type="OMA" id="GHDFLSC"/>
<accession>S9PXF6</accession>
<dbReference type="HOGENOM" id="CLU_1846267_0_0_1"/>
<evidence type="ECO:0000313" key="1">
    <source>
        <dbReference type="EMBL" id="EPX72662.1"/>
    </source>
</evidence>
<gene>
    <name evidence="1" type="ORF">SOCG_00425</name>
</gene>
<dbReference type="AlphaFoldDB" id="S9PXF6"/>
<keyword evidence="2" id="KW-1185">Reference proteome</keyword>
<reference evidence="1 2" key="1">
    <citation type="journal article" date="2011" name="Science">
        <title>Comparative functional genomics of the fission yeasts.</title>
        <authorList>
            <person name="Rhind N."/>
            <person name="Chen Z."/>
            <person name="Yassour M."/>
            <person name="Thompson D.A."/>
            <person name="Haas B.J."/>
            <person name="Habib N."/>
            <person name="Wapinski I."/>
            <person name="Roy S."/>
            <person name="Lin M.F."/>
            <person name="Heiman D.I."/>
            <person name="Young S.K."/>
            <person name="Furuya K."/>
            <person name="Guo Y."/>
            <person name="Pidoux A."/>
            <person name="Chen H.M."/>
            <person name="Robbertse B."/>
            <person name="Goldberg J.M."/>
            <person name="Aoki K."/>
            <person name="Bayne E.H."/>
            <person name="Berlin A.M."/>
            <person name="Desjardins C.A."/>
            <person name="Dobbs E."/>
            <person name="Dukaj L."/>
            <person name="Fan L."/>
            <person name="FitzGerald M.G."/>
            <person name="French C."/>
            <person name="Gujja S."/>
            <person name="Hansen K."/>
            <person name="Keifenheim D."/>
            <person name="Levin J.Z."/>
            <person name="Mosher R.A."/>
            <person name="Mueller C.A."/>
            <person name="Pfiffner J."/>
            <person name="Priest M."/>
            <person name="Russ C."/>
            <person name="Smialowska A."/>
            <person name="Swoboda P."/>
            <person name="Sykes S.M."/>
            <person name="Vaughn M."/>
            <person name="Vengrova S."/>
            <person name="Yoder R."/>
            <person name="Zeng Q."/>
            <person name="Allshire R."/>
            <person name="Baulcombe D."/>
            <person name="Birren B.W."/>
            <person name="Brown W."/>
            <person name="Ekwall K."/>
            <person name="Kellis M."/>
            <person name="Leatherwood J."/>
            <person name="Levin H."/>
            <person name="Margalit H."/>
            <person name="Martienssen R."/>
            <person name="Nieduszynski C.A."/>
            <person name="Spatafora J.W."/>
            <person name="Friedman N."/>
            <person name="Dalgaard J.Z."/>
            <person name="Baumann P."/>
            <person name="Niki H."/>
            <person name="Regev A."/>
            <person name="Nusbaum C."/>
        </authorList>
    </citation>
    <scope>NUCLEOTIDE SEQUENCE [LARGE SCALE GENOMIC DNA]</scope>
    <source>
        <strain evidence="2">yFS286</strain>
    </source>
</reference>
<evidence type="ECO:0000313" key="2">
    <source>
        <dbReference type="Proteomes" id="UP000016088"/>
    </source>
</evidence>
<sequence>MDTNDYVLSLIDELEHRQEILSRLQTQFQQAFLQLAKKKAQYPLYAAQLPAALLSKQPRCSIDLSAIEPSSSTKDANASFAFQVRLQNHSPKPKFFTQLISFDIVGHDFLSCLREVSLLCQSNQTIQSLLESIHNNSTK</sequence>
<dbReference type="RefSeq" id="XP_013018299.1">
    <property type="nucleotide sequence ID" value="XM_013162845.1"/>
</dbReference>
<name>S9PXF6_SCHOY</name>
<organism evidence="1 2">
    <name type="scientific">Schizosaccharomyces octosporus (strain yFS286)</name>
    <name type="common">Fission yeast</name>
    <name type="synonym">Octosporomyces octosporus</name>
    <dbReference type="NCBI Taxonomy" id="483514"/>
    <lineage>
        <taxon>Eukaryota</taxon>
        <taxon>Fungi</taxon>
        <taxon>Dikarya</taxon>
        <taxon>Ascomycota</taxon>
        <taxon>Taphrinomycotina</taxon>
        <taxon>Schizosaccharomycetes</taxon>
        <taxon>Schizosaccharomycetales</taxon>
        <taxon>Schizosaccharomycetaceae</taxon>
        <taxon>Schizosaccharomyces</taxon>
    </lineage>
</organism>
<dbReference type="EMBL" id="KE503207">
    <property type="protein sequence ID" value="EPX72662.1"/>
    <property type="molecule type" value="Genomic_DNA"/>
</dbReference>
<dbReference type="GeneID" id="25029409"/>